<feature type="region of interest" description="Disordered" evidence="2">
    <location>
        <begin position="666"/>
        <end position="697"/>
    </location>
</feature>
<dbReference type="AlphaFoldDB" id="A0AB40A3V6"/>
<dbReference type="GO" id="GO:0005737">
    <property type="term" value="C:cytoplasm"/>
    <property type="evidence" value="ECO:0007669"/>
    <property type="project" value="TreeGrafter"/>
</dbReference>
<evidence type="ECO:0000259" key="4">
    <source>
        <dbReference type="Pfam" id="PF01433"/>
    </source>
</evidence>
<gene>
    <name evidence="8" type="primary">LOC108014486</name>
</gene>
<reference evidence="8" key="1">
    <citation type="submission" date="2025-08" db="UniProtKB">
        <authorList>
            <consortium name="RefSeq"/>
        </authorList>
    </citation>
    <scope>IDENTIFICATION</scope>
</reference>
<dbReference type="PANTHER" id="PTHR11533:SF253">
    <property type="entry name" value="AMINOPEPTIDASE-RELATED"/>
    <property type="match status" value="1"/>
</dbReference>
<dbReference type="InterPro" id="IPR042097">
    <property type="entry name" value="Aminopeptidase_N-like_N_sf"/>
</dbReference>
<evidence type="ECO:0000256" key="1">
    <source>
        <dbReference type="ARBA" id="ARBA00010136"/>
    </source>
</evidence>
<evidence type="ECO:0000259" key="6">
    <source>
        <dbReference type="Pfam" id="PF17900"/>
    </source>
</evidence>
<dbReference type="Pfam" id="PF01433">
    <property type="entry name" value="Peptidase_M1"/>
    <property type="match status" value="1"/>
</dbReference>
<feature type="signal peptide" evidence="3">
    <location>
        <begin position="1"/>
        <end position="18"/>
    </location>
</feature>
<protein>
    <submittedName>
        <fullName evidence="8">Aminopeptidase Q</fullName>
    </submittedName>
</protein>
<keyword evidence="8" id="KW-0645">Protease</keyword>
<dbReference type="InterPro" id="IPR045357">
    <property type="entry name" value="Aminopeptidase_N-like_N"/>
</dbReference>
<evidence type="ECO:0000256" key="2">
    <source>
        <dbReference type="SAM" id="MobiDB-lite"/>
    </source>
</evidence>
<dbReference type="PANTHER" id="PTHR11533">
    <property type="entry name" value="PROTEASE M1 ZINC METALLOPROTEASE"/>
    <property type="match status" value="1"/>
</dbReference>
<dbReference type="Proteomes" id="UP001652628">
    <property type="component" value="Chromosome 3"/>
</dbReference>
<dbReference type="InterPro" id="IPR027268">
    <property type="entry name" value="Peptidase_M4/M1_CTD_sf"/>
</dbReference>
<dbReference type="SUPFAM" id="SSF55486">
    <property type="entry name" value="Metalloproteases ('zincins'), catalytic domain"/>
    <property type="match status" value="1"/>
</dbReference>
<keyword evidence="3" id="KW-0732">Signal</keyword>
<dbReference type="InterPro" id="IPR050344">
    <property type="entry name" value="Peptidase_M1_aminopeptidases"/>
</dbReference>
<evidence type="ECO:0000313" key="7">
    <source>
        <dbReference type="Proteomes" id="UP001652628"/>
    </source>
</evidence>
<dbReference type="Gene3D" id="1.10.390.10">
    <property type="entry name" value="Neutral Protease Domain 2"/>
    <property type="match status" value="1"/>
</dbReference>
<dbReference type="InterPro" id="IPR024571">
    <property type="entry name" value="ERAP1-like_C_dom"/>
</dbReference>
<sequence length="922" mass="105741">MLLRVLVLYWSLQSGKVAESTVTPLRYNLTILTHLEGGAQNRYEGIVSIDLEAKKATRYIYLNCRYLNMFVEKTWLLRWASGKRITATDIKKNAKKPNEVTVVINLPLRLGETYTMHIFYTGNLNRPQKYGYFAGHYDQTPQIFYSLTRLEPDYAHTAFPCFDSPLHRTPFNVTMVHHQKFVALSSMPAIRETPHDEIRDYVWTTFMTSPPLATRQIMWALHRLEKVSHSVTATGEKVTTWARWQVKEKFAKAAELTPNLLKNYETLFGLPLPNGPDWGGKFDQVVLPGYTELYSGKGLMVYGEEEVGSSQNPLESLEVTLAELVARQWNGLLVSPSDWDASYVRDGINNYLAFQVLARDNKGEYSRTFLLTTRLDVLNYDSQTETKAIAVDVREIRHNKFRKHKMCLLAHMVKLAIGDKAFFEGLHEFFQRYSSSSASTNQLWEQLQRAARRSHQLPIGVVLTTMMASWLKQPGYPLLTVLRNNRDNKVTITQSRYYQKKMNIVSKDCWWVPVVYITKNISLPQVEWLGCVNKIAEVITLSNVVDPNEWLLLNVDAAVPVRVLYDLYNWRLISEALLQDFSQISELSRAQLVDDALNLAWSGQLPYKVVLSLIKYLSNETSIAVWQTAVTNLEKLQSIMRMSTGYRIFKLFMRILIEPSFKANFKPSSGKARTDAASKTTTSPDTQSKASTGPDTPSLSGIMYRLACQYEVKECLTDAHQQFQKAMDQNSTSSIPEELRETVLCRGIRTGLEYHWLVVRDMFFEAVKEKEKGILLNSLSCTTEYWAMQKLLGWALDFDKVPKTLTVGLLTAVMRTSLGFYVGNQFLVDKMDEFVRRFTNNELKSVLSPFINAVTTKDELYELQFLIKKKLKSLTSSSLTAMLEPASDRLHWRKYNYFDLLNAIKNITVDKDSQISSLWNSV</sequence>
<dbReference type="Pfam" id="PF17900">
    <property type="entry name" value="Peptidase_M1_N"/>
    <property type="match status" value="1"/>
</dbReference>
<feature type="compositionally biased region" description="Polar residues" evidence="2">
    <location>
        <begin position="677"/>
        <end position="697"/>
    </location>
</feature>
<feature type="domain" description="ERAP1-like C-terminal" evidence="5">
    <location>
        <begin position="550"/>
        <end position="874"/>
    </location>
</feature>
<dbReference type="InterPro" id="IPR014782">
    <property type="entry name" value="Peptidase_M1_dom"/>
</dbReference>
<dbReference type="GO" id="GO:0008237">
    <property type="term" value="F:metallopeptidase activity"/>
    <property type="evidence" value="ECO:0007669"/>
    <property type="project" value="InterPro"/>
</dbReference>
<feature type="domain" description="Peptidase M1 membrane alanine aminopeptidase" evidence="4">
    <location>
        <begin position="308"/>
        <end position="470"/>
    </location>
</feature>
<evidence type="ECO:0000256" key="3">
    <source>
        <dbReference type="SAM" id="SignalP"/>
    </source>
</evidence>
<dbReference type="GO" id="GO:0005615">
    <property type="term" value="C:extracellular space"/>
    <property type="evidence" value="ECO:0007669"/>
    <property type="project" value="TreeGrafter"/>
</dbReference>
<evidence type="ECO:0000313" key="8">
    <source>
        <dbReference type="RefSeq" id="XP_036670383.3"/>
    </source>
</evidence>
<proteinExistence type="inferred from homology"/>
<evidence type="ECO:0000259" key="5">
    <source>
        <dbReference type="Pfam" id="PF11838"/>
    </source>
</evidence>
<dbReference type="Gene3D" id="2.60.40.1910">
    <property type="match status" value="1"/>
</dbReference>
<keyword evidence="8" id="KW-0378">Hydrolase</keyword>
<dbReference type="Gene3D" id="1.25.50.20">
    <property type="match status" value="1"/>
</dbReference>
<dbReference type="GO" id="GO:0016020">
    <property type="term" value="C:membrane"/>
    <property type="evidence" value="ECO:0007669"/>
    <property type="project" value="TreeGrafter"/>
</dbReference>
<dbReference type="Gene3D" id="2.60.40.1730">
    <property type="entry name" value="tricorn interacting facor f3 domain"/>
    <property type="match status" value="1"/>
</dbReference>
<keyword evidence="8" id="KW-0031">Aminopeptidase</keyword>
<dbReference type="GO" id="GO:0004177">
    <property type="term" value="F:aminopeptidase activity"/>
    <property type="evidence" value="ECO:0007669"/>
    <property type="project" value="UniProtKB-KW"/>
</dbReference>
<keyword evidence="7" id="KW-1185">Reference proteome</keyword>
<dbReference type="SUPFAM" id="SSF63737">
    <property type="entry name" value="Leukotriene A4 hydrolase N-terminal domain"/>
    <property type="match status" value="1"/>
</dbReference>
<name>A0AB40A3V6_DROSZ</name>
<dbReference type="GO" id="GO:0008270">
    <property type="term" value="F:zinc ion binding"/>
    <property type="evidence" value="ECO:0007669"/>
    <property type="project" value="InterPro"/>
</dbReference>
<feature type="domain" description="Aminopeptidase N-like N-terminal" evidence="6">
    <location>
        <begin position="24"/>
        <end position="214"/>
    </location>
</feature>
<dbReference type="GeneID" id="108014486"/>
<feature type="chain" id="PRO_5045703389" evidence="3">
    <location>
        <begin position="19"/>
        <end position="922"/>
    </location>
</feature>
<dbReference type="Pfam" id="PF11838">
    <property type="entry name" value="ERAP1_C"/>
    <property type="match status" value="1"/>
</dbReference>
<accession>A0AB40A3V6</accession>
<organism evidence="7 8">
    <name type="scientific">Drosophila suzukii</name>
    <name type="common">Spotted-wing drosophila fruit fly</name>
    <dbReference type="NCBI Taxonomy" id="28584"/>
    <lineage>
        <taxon>Eukaryota</taxon>
        <taxon>Metazoa</taxon>
        <taxon>Ecdysozoa</taxon>
        <taxon>Arthropoda</taxon>
        <taxon>Hexapoda</taxon>
        <taxon>Insecta</taxon>
        <taxon>Pterygota</taxon>
        <taxon>Neoptera</taxon>
        <taxon>Endopterygota</taxon>
        <taxon>Diptera</taxon>
        <taxon>Brachycera</taxon>
        <taxon>Muscomorpha</taxon>
        <taxon>Ephydroidea</taxon>
        <taxon>Drosophilidae</taxon>
        <taxon>Drosophila</taxon>
        <taxon>Sophophora</taxon>
    </lineage>
</organism>
<comment type="similarity">
    <text evidence="1">Belongs to the peptidase M1 family.</text>
</comment>
<dbReference type="RefSeq" id="XP_036670383.3">
    <property type="nucleotide sequence ID" value="XM_036814488.3"/>
</dbReference>